<dbReference type="Gene3D" id="2.60.60.30">
    <property type="entry name" value="sav2460 like domains"/>
    <property type="match status" value="1"/>
</dbReference>
<accession>A0A853BJH4</accession>
<name>A0A853BJH4_9ACTN</name>
<reference evidence="1 2" key="1">
    <citation type="submission" date="2020-07" db="EMBL/GenBank/DDBJ databases">
        <title>Sequencing the genomes of 1000 actinobacteria strains.</title>
        <authorList>
            <person name="Klenk H.-P."/>
        </authorList>
    </citation>
    <scope>NUCLEOTIDE SEQUENCE [LARGE SCALE GENOMIC DNA]</scope>
    <source>
        <strain evidence="1 2">DSM 45927</strain>
    </source>
</reference>
<proteinExistence type="predicted"/>
<keyword evidence="2" id="KW-1185">Reference proteome</keyword>
<gene>
    <name evidence="1" type="ORF">HNR12_000943</name>
</gene>
<protein>
    <submittedName>
        <fullName evidence="1">Stress response protein SCP2</fullName>
    </submittedName>
</protein>
<dbReference type="EMBL" id="JACCFO010000001">
    <property type="protein sequence ID" value="NYI94666.1"/>
    <property type="molecule type" value="Genomic_DNA"/>
</dbReference>
<comment type="caution">
    <text evidence="1">The sequence shown here is derived from an EMBL/GenBank/DDBJ whole genome shotgun (WGS) entry which is preliminary data.</text>
</comment>
<evidence type="ECO:0000313" key="2">
    <source>
        <dbReference type="Proteomes" id="UP000575985"/>
    </source>
</evidence>
<dbReference type="RefSeq" id="WP_179766320.1">
    <property type="nucleotide sequence ID" value="NZ_JACCFO010000001.1"/>
</dbReference>
<dbReference type="Proteomes" id="UP000575985">
    <property type="component" value="Unassembled WGS sequence"/>
</dbReference>
<sequence length="737" mass="78887">MDDVIDRGGLEARLIQATLRVPARERASSGGSGRAEGVARQLDAALLTVGFAGSRELLEHVAGLGTGAAVDTAMGVLAAVRRLAGDHVEHNVYFADFPASVPDTLEFWADCLAQALVGADGEGEERDESDEGGPLPRLDTVNLLDLPAYGRYQHSYADLLRRHDDLVASAKDRVTVLHLGGPLPQEAHRLYLRLAASPVPLGEDDRDLLGLLAAYCLDDPQPEDIGVRENRALVNRVRFAHGRPLLVDTVTDVLRLACALSGGDVTLTAPTRFTSLPRADRRALMAALDRVVADQPAKLGDVNRHAGRWKRLGERLHPHEHPGHPHAQDVFAVARGDRRAVSLAGRIEAAFAAGDTAEAVRLLAASPGRLVRGLDRLLRTAGPDQAGLVTGALAEAAPHVAGRVLVGAREHLAARTAPGGARFFANRAARAWAAPDDRAPLDAGAVARAVEVLDAEIAARLPAPERVLVDPAVLEVAVPTGRAPDGGLGVLPRGSTTDVDGERLRFFVHWREARRTTDLDLSVLLLDADFGFHGQLSWTSLSGYGGAHSGDIVEAPEGATEMIDLDLARVTAAYVVPQVNVYHGEGFTELAEAFFGYMTRDTGQEGMPFEARTVRTKSDLTGTGRVALPLVFARHPGTGRWRARWMHLCLSGGISFNRVEDNRVGAGTLARGILERRYLTIGDLVEMMRRRGAAVEHGTAPGPLRPGDLYLGLERPEGLGQEGEVFTPDRFPEIVGG</sequence>
<dbReference type="AlphaFoldDB" id="A0A853BJH4"/>
<evidence type="ECO:0000313" key="1">
    <source>
        <dbReference type="EMBL" id="NYI94666.1"/>
    </source>
</evidence>
<organism evidence="1 2">
    <name type="scientific">Streptomonospora nanhaiensis</name>
    <dbReference type="NCBI Taxonomy" id="1323731"/>
    <lineage>
        <taxon>Bacteria</taxon>
        <taxon>Bacillati</taxon>
        <taxon>Actinomycetota</taxon>
        <taxon>Actinomycetes</taxon>
        <taxon>Streptosporangiales</taxon>
        <taxon>Nocardiopsidaceae</taxon>
        <taxon>Streptomonospora</taxon>
    </lineage>
</organism>